<evidence type="ECO:0000256" key="5">
    <source>
        <dbReference type="ARBA" id="ARBA00022737"/>
    </source>
</evidence>
<feature type="active site" evidence="8">
    <location>
        <position position="910"/>
    </location>
</feature>
<dbReference type="Gene3D" id="3.90.120.10">
    <property type="entry name" value="DNA Methylase, subunit A, domain 2"/>
    <property type="match status" value="2"/>
</dbReference>
<evidence type="ECO:0000256" key="9">
    <source>
        <dbReference type="RuleBase" id="RU000416"/>
    </source>
</evidence>
<evidence type="ECO:0000313" key="13">
    <source>
        <dbReference type="EMBL" id="EDR14876.1"/>
    </source>
</evidence>
<dbReference type="EC" id="2.1.1.37" evidence="10"/>
<dbReference type="GO" id="GO:0005634">
    <property type="term" value="C:nucleus"/>
    <property type="evidence" value="ECO:0007669"/>
    <property type="project" value="UniProtKB-SubCell"/>
</dbReference>
<dbReference type="InterPro" id="IPR050390">
    <property type="entry name" value="C5-Methyltransferase"/>
</dbReference>
<dbReference type="Pfam" id="PF12047">
    <property type="entry name" value="DNMT1-RFD"/>
    <property type="match status" value="1"/>
</dbReference>
<dbReference type="RefSeq" id="XP_001875435.1">
    <property type="nucleotide sequence ID" value="XM_001875400.1"/>
</dbReference>
<evidence type="ECO:0000256" key="10">
    <source>
        <dbReference type="RuleBase" id="RU000417"/>
    </source>
</evidence>
<dbReference type="GO" id="GO:0032259">
    <property type="term" value="P:methylation"/>
    <property type="evidence" value="ECO:0007669"/>
    <property type="project" value="UniProtKB-KW"/>
</dbReference>
<comment type="similarity">
    <text evidence="8 9">Belongs to the class I-like SAM-binding methyltransferase superfamily. C5-methyltransferase family.</text>
</comment>
<evidence type="ECO:0000256" key="7">
    <source>
        <dbReference type="ARBA" id="ARBA00023242"/>
    </source>
</evidence>
<evidence type="ECO:0000256" key="1">
    <source>
        <dbReference type="ARBA" id="ARBA00004123"/>
    </source>
</evidence>
<dbReference type="InParanoid" id="B0CSP1"/>
<dbReference type="PROSITE" id="PS51679">
    <property type="entry name" value="SAM_MT_C5"/>
    <property type="match status" value="1"/>
</dbReference>
<dbReference type="InterPro" id="IPR043151">
    <property type="entry name" value="BAH_sf"/>
</dbReference>
<keyword evidence="2 8" id="KW-0489">Methyltransferase</keyword>
<evidence type="ECO:0000256" key="11">
    <source>
        <dbReference type="SAM" id="MobiDB-lite"/>
    </source>
</evidence>
<evidence type="ECO:0000256" key="4">
    <source>
        <dbReference type="ARBA" id="ARBA00022691"/>
    </source>
</evidence>
<evidence type="ECO:0000256" key="3">
    <source>
        <dbReference type="ARBA" id="ARBA00022679"/>
    </source>
</evidence>
<dbReference type="KEGG" id="lbc:LACBIDRAFT_306082"/>
<dbReference type="Gene3D" id="3.40.50.150">
    <property type="entry name" value="Vaccinia Virus protein VP39"/>
    <property type="match status" value="2"/>
</dbReference>
<dbReference type="SUPFAM" id="SSF53335">
    <property type="entry name" value="S-adenosyl-L-methionine-dependent methyltransferases"/>
    <property type="match status" value="1"/>
</dbReference>
<dbReference type="InterPro" id="IPR029063">
    <property type="entry name" value="SAM-dependent_MTases_sf"/>
</dbReference>
<dbReference type="InterPro" id="IPR001525">
    <property type="entry name" value="C5_MeTfrase"/>
</dbReference>
<feature type="domain" description="BAH" evidence="12">
    <location>
        <begin position="482"/>
        <end position="617"/>
    </location>
</feature>
<dbReference type="Gene3D" id="2.30.30.490">
    <property type="match status" value="2"/>
</dbReference>
<keyword evidence="4 8" id="KW-0949">S-adenosyl-L-methionine</keyword>
<feature type="region of interest" description="Disordered" evidence="11">
    <location>
        <begin position="17"/>
        <end position="127"/>
    </location>
</feature>
<dbReference type="HOGENOM" id="CLU_008262_0_0_1"/>
<keyword evidence="7" id="KW-0539">Nucleus</keyword>
<keyword evidence="3 8" id="KW-0808">Transferase</keyword>
<name>B0CSP1_LACBS</name>
<dbReference type="InterPro" id="IPR022702">
    <property type="entry name" value="Cytosine_MeTrfase1_RFD"/>
</dbReference>
<dbReference type="Pfam" id="PF00145">
    <property type="entry name" value="DNA_methylase"/>
    <property type="match status" value="1"/>
</dbReference>
<feature type="compositionally biased region" description="Basic and acidic residues" evidence="11">
    <location>
        <begin position="48"/>
        <end position="58"/>
    </location>
</feature>
<dbReference type="SMART" id="SM00439">
    <property type="entry name" value="BAH"/>
    <property type="match status" value="1"/>
</dbReference>
<evidence type="ECO:0000256" key="6">
    <source>
        <dbReference type="ARBA" id="ARBA00023125"/>
    </source>
</evidence>
<feature type="compositionally biased region" description="Polar residues" evidence="11">
    <location>
        <begin position="64"/>
        <end position="76"/>
    </location>
</feature>
<dbReference type="InterPro" id="IPR018117">
    <property type="entry name" value="C5_DNA_meth_AS"/>
</dbReference>
<keyword evidence="5" id="KW-0677">Repeat</keyword>
<comment type="catalytic activity">
    <reaction evidence="10">
        <text>a 2'-deoxycytidine in DNA + S-adenosyl-L-methionine = a 5-methyl-2'-deoxycytidine in DNA + S-adenosyl-L-homocysteine + H(+)</text>
        <dbReference type="Rhea" id="RHEA:13681"/>
        <dbReference type="Rhea" id="RHEA-COMP:11369"/>
        <dbReference type="Rhea" id="RHEA-COMP:11370"/>
        <dbReference type="ChEBI" id="CHEBI:15378"/>
        <dbReference type="ChEBI" id="CHEBI:57856"/>
        <dbReference type="ChEBI" id="CHEBI:59789"/>
        <dbReference type="ChEBI" id="CHEBI:85452"/>
        <dbReference type="ChEBI" id="CHEBI:85454"/>
        <dbReference type="EC" id="2.1.1.37"/>
    </reaction>
</comment>
<dbReference type="PANTHER" id="PTHR10629:SF52">
    <property type="entry name" value="DNA (CYTOSINE-5)-METHYLTRANSFERASE 1"/>
    <property type="match status" value="1"/>
</dbReference>
<evidence type="ECO:0000259" key="12">
    <source>
        <dbReference type="PROSITE" id="PS51038"/>
    </source>
</evidence>
<accession>B0CSP1</accession>
<dbReference type="NCBIfam" id="TIGR00675">
    <property type="entry name" value="dcm"/>
    <property type="match status" value="1"/>
</dbReference>
<comment type="subcellular location">
    <subcellularLocation>
        <location evidence="1">Nucleus</location>
    </subcellularLocation>
</comment>
<dbReference type="EMBL" id="DS547092">
    <property type="protein sequence ID" value="EDR14876.1"/>
    <property type="molecule type" value="Genomic_DNA"/>
</dbReference>
<keyword evidence="14" id="KW-1185">Reference proteome</keyword>
<dbReference type="PRINTS" id="PR00105">
    <property type="entry name" value="C5METTRFRASE"/>
</dbReference>
<protein>
    <recommendedName>
        <fullName evidence="10">Cytosine-specific methyltransferase</fullName>
        <ecNumber evidence="10">2.1.1.37</ecNumber>
    </recommendedName>
</protein>
<dbReference type="OrthoDB" id="5376140at2759"/>
<dbReference type="Pfam" id="PF01426">
    <property type="entry name" value="BAH"/>
    <property type="match status" value="1"/>
</dbReference>
<sequence length="1309" mass="148497">MPPRLVPFVEIIIRPKGNKRSRSLTCPSPEPSTAPLPSPSRTSHKRRKDEQLAERLCDDEVQSDPASRTLSPTVSTFDDDAPPALLNSPTVSEFDRLSPGITGIDEDEETGSKRSRVSSSPHNYGGRTVEQEAETYQYEVEEDEIEEDGTIYVLGETPAGGDDDDIPVRLLTDFTIYDLSTREVVCVGELQQLGFTKRQYGASGKIKPWFIHDGGDISDEDGDEFDEDLADGEDVLPADQTKLTKIIEFNVYDLSERRGNIDSKIYIRTSYAWYILGFPSATYEDFFTPFWIRHQLVYRLASEARKHIHMTYQSFIDTLGGVYTLDKHLPSASDLLGRDLTQSDLELPDIKAYIIAILLELQADFQITRVPLIRSILDGAVEDVGLSPTKKSRRRVMTKNRNQENEVLKHRETTFLTPIVSQIAQHLFDGSLVASDPIEEMEVDNQSLKVHKTHHENPLKIVWGQALGQNVEFFENITVDGVRYQVGDVVMVQPEGGERAKHSSSQSTVNQYGQNWWFCYITHFFEHQSQKGRTKMFHGQWFVHGSETVLQETAHSRALFLLNSCDSNPINAIYQKCNFRFLELGEQEPFDDFAVDANDFHCSYLYDDDHAKFTHIPSDFLDNSHQSEPCFSCHEKQKEKNQQKLYLLENGFTQHGVNYHIHDFTYIRPHGNVRVLNIAQITNTKKDGDDLRVSVQYLGRYKDDERHLYMTNKKEQISSDMLEGVCYLQYLTNVEAIECWVSHDDHFYLNQEQDDHGNLSLLNPGKFRFCQICQDGQKQVIKDGKGFSQQNSKLIGMELFSGAGGLGLGIDMSGFVETKYAVEFSPSAAKTYKCRETYFLCIFYAYLFTRTNNPDVLVYNQDSSTLLQQALAKDNGKNPPPLLSKDGKTHCPEMPQKGCQVDFIFGGPPCQSFSLANHHRKKNDIRSTLPCSMLSYVEYYNPDYFLLENVRGLLSHTLQDGRTNTVVQAGMVKFICRTSLALGYQIHYKLLQASHYGTPQGRSRVIFWGAKQGLVLPQFPLPSHAFEGRLACPSLPTGGHIPPPSRSKISGDYHQYAPLKPILVDDAIGDLPPFEWTNPHQVIPRTSSQKDKRRSLKTPIPQFDAVLLQGNKGTIFSNPGFPEGVPYMSGPQNRYQKWLRQGMVDEESDTESEVQDHFTSRFSAFLIEASVTVPLRPYADHKALPTELQPTYAMAGRKQWKHSFYGRMDGDGQFKCTMTRASPNLKNSWLLHPHQKRMISIRECARSQGFPDGFIFESSNEHPQRVVADKMRQIGNAVAVPFALALGKELGTSLIQQWKEKQRVGSISL</sequence>
<dbReference type="PROSITE" id="PS51038">
    <property type="entry name" value="BAH"/>
    <property type="match status" value="1"/>
</dbReference>
<evidence type="ECO:0000256" key="2">
    <source>
        <dbReference type="ARBA" id="ARBA00022603"/>
    </source>
</evidence>
<dbReference type="GO" id="GO:0003886">
    <property type="term" value="F:DNA (cytosine-5-)-methyltransferase activity"/>
    <property type="evidence" value="ECO:0007669"/>
    <property type="project" value="UniProtKB-EC"/>
</dbReference>
<dbReference type="InterPro" id="IPR001025">
    <property type="entry name" value="BAH_dom"/>
</dbReference>
<dbReference type="PROSITE" id="PS00094">
    <property type="entry name" value="C5_MTASE_1"/>
    <property type="match status" value="1"/>
</dbReference>
<evidence type="ECO:0000256" key="8">
    <source>
        <dbReference type="PROSITE-ProRule" id="PRU01016"/>
    </source>
</evidence>
<dbReference type="GO" id="GO:0003682">
    <property type="term" value="F:chromatin binding"/>
    <property type="evidence" value="ECO:0007669"/>
    <property type="project" value="InterPro"/>
</dbReference>
<keyword evidence="6" id="KW-0238">DNA-binding</keyword>
<gene>
    <name evidence="13" type="ORF">LACBIDRAFT_306082</name>
</gene>
<feature type="compositionally biased region" description="Pro residues" evidence="11">
    <location>
        <begin position="28"/>
        <end position="38"/>
    </location>
</feature>
<dbReference type="GO" id="GO:0044027">
    <property type="term" value="P:negative regulation of gene expression via chromosomal CpG island methylation"/>
    <property type="evidence" value="ECO:0007669"/>
    <property type="project" value="TreeGrafter"/>
</dbReference>
<evidence type="ECO:0000313" key="14">
    <source>
        <dbReference type="Proteomes" id="UP000001194"/>
    </source>
</evidence>
<dbReference type="PANTHER" id="PTHR10629">
    <property type="entry name" value="CYTOSINE-SPECIFIC METHYLTRANSFERASE"/>
    <property type="match status" value="1"/>
</dbReference>
<proteinExistence type="inferred from homology"/>
<reference evidence="13 14" key="1">
    <citation type="journal article" date="2008" name="Nature">
        <title>The genome of Laccaria bicolor provides insights into mycorrhizal symbiosis.</title>
        <authorList>
            <person name="Martin F."/>
            <person name="Aerts A."/>
            <person name="Ahren D."/>
            <person name="Brun A."/>
            <person name="Danchin E.G.J."/>
            <person name="Duchaussoy F."/>
            <person name="Gibon J."/>
            <person name="Kohler A."/>
            <person name="Lindquist E."/>
            <person name="Pereda V."/>
            <person name="Salamov A."/>
            <person name="Shapiro H.J."/>
            <person name="Wuyts J."/>
            <person name="Blaudez D."/>
            <person name="Buee M."/>
            <person name="Brokstein P."/>
            <person name="Canbaeck B."/>
            <person name="Cohen D."/>
            <person name="Courty P.E."/>
            <person name="Coutinho P.M."/>
            <person name="Delaruelle C."/>
            <person name="Detter J.C."/>
            <person name="Deveau A."/>
            <person name="DiFazio S."/>
            <person name="Duplessis S."/>
            <person name="Fraissinet-Tachet L."/>
            <person name="Lucic E."/>
            <person name="Frey-Klett P."/>
            <person name="Fourrey C."/>
            <person name="Feussner I."/>
            <person name="Gay G."/>
            <person name="Grimwood J."/>
            <person name="Hoegger P.J."/>
            <person name="Jain P."/>
            <person name="Kilaru S."/>
            <person name="Labbe J."/>
            <person name="Lin Y.C."/>
            <person name="Legue V."/>
            <person name="Le Tacon F."/>
            <person name="Marmeisse R."/>
            <person name="Melayah D."/>
            <person name="Montanini B."/>
            <person name="Muratet M."/>
            <person name="Nehls U."/>
            <person name="Niculita-Hirzel H."/>
            <person name="Oudot-Le Secq M.P."/>
            <person name="Peter M."/>
            <person name="Quesneville H."/>
            <person name="Rajashekar B."/>
            <person name="Reich M."/>
            <person name="Rouhier N."/>
            <person name="Schmutz J."/>
            <person name="Yin T."/>
            <person name="Chalot M."/>
            <person name="Henrissat B."/>
            <person name="Kuees U."/>
            <person name="Lucas S."/>
            <person name="Van de Peer Y."/>
            <person name="Podila G.K."/>
            <person name="Polle A."/>
            <person name="Pukkila P.J."/>
            <person name="Richardson P.M."/>
            <person name="Rouze P."/>
            <person name="Sanders I.R."/>
            <person name="Stajich J.E."/>
            <person name="Tunlid A."/>
            <person name="Tuskan G."/>
            <person name="Grigoriev I.V."/>
        </authorList>
    </citation>
    <scope>NUCLEOTIDE SEQUENCE [LARGE SCALE GENOMIC DNA]</scope>
    <source>
        <strain evidence="14">S238N-H82 / ATCC MYA-4686</strain>
    </source>
</reference>
<dbReference type="GeneID" id="6070896"/>
<organism evidence="14">
    <name type="scientific">Laccaria bicolor (strain S238N-H82 / ATCC MYA-4686)</name>
    <name type="common">Bicoloured deceiver</name>
    <name type="synonym">Laccaria laccata var. bicolor</name>
    <dbReference type="NCBI Taxonomy" id="486041"/>
    <lineage>
        <taxon>Eukaryota</taxon>
        <taxon>Fungi</taxon>
        <taxon>Dikarya</taxon>
        <taxon>Basidiomycota</taxon>
        <taxon>Agaricomycotina</taxon>
        <taxon>Agaricomycetes</taxon>
        <taxon>Agaricomycetidae</taxon>
        <taxon>Agaricales</taxon>
        <taxon>Agaricineae</taxon>
        <taxon>Hydnangiaceae</taxon>
        <taxon>Laccaria</taxon>
    </lineage>
</organism>
<dbReference type="STRING" id="486041.B0CSP1"/>
<dbReference type="GO" id="GO:0003677">
    <property type="term" value="F:DNA binding"/>
    <property type="evidence" value="ECO:0007669"/>
    <property type="project" value="UniProtKB-KW"/>
</dbReference>
<dbReference type="Proteomes" id="UP000001194">
    <property type="component" value="Unassembled WGS sequence"/>
</dbReference>